<dbReference type="InterPro" id="IPR011152">
    <property type="entry name" value="Pesterase_MJ0912"/>
</dbReference>
<dbReference type="InterPro" id="IPR029052">
    <property type="entry name" value="Metallo-depent_PP-like"/>
</dbReference>
<dbReference type="Gene3D" id="3.60.21.10">
    <property type="match status" value="1"/>
</dbReference>
<reference evidence="3 4" key="1">
    <citation type="submission" date="2012-05" db="EMBL/GenBank/DDBJ databases">
        <title>Genome sequence of Nitritalea halalkaliphila LW7.</title>
        <authorList>
            <person name="Jangir P.K."/>
            <person name="Singh A."/>
            <person name="Shivaji S."/>
            <person name="Sharma R."/>
        </authorList>
    </citation>
    <scope>NUCLEOTIDE SEQUENCE [LARGE SCALE GENOMIC DNA]</scope>
    <source>
        <strain evidence="3 4">LW7</strain>
    </source>
</reference>
<organism evidence="3 4">
    <name type="scientific">Nitritalea halalkaliphila LW7</name>
    <dbReference type="NCBI Taxonomy" id="1189621"/>
    <lineage>
        <taxon>Bacteria</taxon>
        <taxon>Pseudomonadati</taxon>
        <taxon>Bacteroidota</taxon>
        <taxon>Cytophagia</taxon>
        <taxon>Cytophagales</taxon>
        <taxon>Cyclobacteriaceae</taxon>
        <taxon>Nitritalea</taxon>
    </lineage>
</organism>
<feature type="domain" description="Calcineurin-like phosphoesterase" evidence="2">
    <location>
        <begin position="45"/>
        <end position="207"/>
    </location>
</feature>
<dbReference type="AlphaFoldDB" id="I5C9M5"/>
<gene>
    <name evidence="3" type="ORF">A3SI_03318</name>
</gene>
<protein>
    <recommendedName>
        <fullName evidence="2">Calcineurin-like phosphoesterase domain-containing protein</fullName>
    </recommendedName>
</protein>
<dbReference type="EMBL" id="AJYA01000005">
    <property type="protein sequence ID" value="EIM78527.1"/>
    <property type="molecule type" value="Genomic_DNA"/>
</dbReference>
<dbReference type="InterPro" id="IPR024654">
    <property type="entry name" value="Calcineurin-like_PHP_lpxH"/>
</dbReference>
<dbReference type="Pfam" id="PF12850">
    <property type="entry name" value="Metallophos_2"/>
    <property type="match status" value="1"/>
</dbReference>
<dbReference type="STRING" id="1189621.A3SI_03318"/>
<evidence type="ECO:0000313" key="3">
    <source>
        <dbReference type="EMBL" id="EIM78527.1"/>
    </source>
</evidence>
<accession>I5C9M5</accession>
<name>I5C9M5_9BACT</name>
<dbReference type="OrthoDB" id="9813918at2"/>
<dbReference type="SUPFAM" id="SSF56300">
    <property type="entry name" value="Metallo-dependent phosphatases"/>
    <property type="match status" value="1"/>
</dbReference>
<dbReference type="Proteomes" id="UP000005551">
    <property type="component" value="Unassembled WGS sequence"/>
</dbReference>
<comment type="caution">
    <text evidence="3">The sequence shown here is derived from an EMBL/GenBank/DDBJ whole genome shotgun (WGS) entry which is preliminary data.</text>
</comment>
<keyword evidence="4" id="KW-1185">Reference proteome</keyword>
<proteinExistence type="inferred from homology"/>
<evidence type="ECO:0000259" key="2">
    <source>
        <dbReference type="Pfam" id="PF12850"/>
    </source>
</evidence>
<evidence type="ECO:0000313" key="4">
    <source>
        <dbReference type="Proteomes" id="UP000005551"/>
    </source>
</evidence>
<dbReference type="PIRSF" id="PIRSF000883">
    <property type="entry name" value="Pesterase_MJ0912"/>
    <property type="match status" value="1"/>
</dbReference>
<comment type="similarity">
    <text evidence="1">Belongs to the metallophosphoesterase superfamily. YfcE family.</text>
</comment>
<dbReference type="RefSeq" id="WP_009053529.1">
    <property type="nucleotide sequence ID" value="NZ_AJYA01000005.1"/>
</dbReference>
<evidence type="ECO:0000256" key="1">
    <source>
        <dbReference type="ARBA" id="ARBA00008950"/>
    </source>
</evidence>
<sequence>MTLEKTLSWPQAAPDELLLFGGVYSNLPALEALKQQAEVLGIPAAACFCTGDVAAYGASPAACYSLLEDWGVHAIRGNVEDQLLSGEEDCGCNFEEGSTCDLLSKRWFPFVQQRIEQRHLAFMERMPQLLRWSWQGYRVVLLHGGYPDQSAFLFRSSPAEEKASLLRLLGADILIAGHCGLPFYEKLENGLWINPGVIGMPANDGGTHTWYARLKAQKTGIELAFERLHYPHLEAQAAMRAACLPEAYALTLSTGIWDNCDILPEAETQQQGLPIPLPEGFFPVLSS</sequence>